<dbReference type="AlphaFoldDB" id="A0A0W1AR95"/>
<name>A0A0W1AR95_9BACL</name>
<keyword evidence="1" id="KW-0812">Transmembrane</keyword>
<accession>A0A0W1AR95</accession>
<organism evidence="2 3">
    <name type="scientific">Paenibacillus etheri</name>
    <dbReference type="NCBI Taxonomy" id="1306852"/>
    <lineage>
        <taxon>Bacteria</taxon>
        <taxon>Bacillati</taxon>
        <taxon>Bacillota</taxon>
        <taxon>Bacilli</taxon>
        <taxon>Bacillales</taxon>
        <taxon>Paenibacillaceae</taxon>
        <taxon>Paenibacillus</taxon>
    </lineage>
</organism>
<evidence type="ECO:0000313" key="2">
    <source>
        <dbReference type="EMBL" id="KTD83776.1"/>
    </source>
</evidence>
<protein>
    <submittedName>
        <fullName evidence="2">Uncharacterized protein</fullName>
    </submittedName>
</protein>
<keyword evidence="1" id="KW-0472">Membrane</keyword>
<dbReference type="Proteomes" id="UP000054709">
    <property type="component" value="Unassembled WGS sequence"/>
</dbReference>
<keyword evidence="1" id="KW-1133">Transmembrane helix</keyword>
<gene>
    <name evidence="2" type="ORF">UQ64_26740</name>
</gene>
<evidence type="ECO:0000313" key="3">
    <source>
        <dbReference type="Proteomes" id="UP000054709"/>
    </source>
</evidence>
<comment type="caution">
    <text evidence="2">The sequence shown here is derived from an EMBL/GenBank/DDBJ whole genome shotgun (WGS) entry which is preliminary data.</text>
</comment>
<sequence length="62" mass="6812">MKQKQLNFVTQKAALPIVYVIVGLGVLNWIGSWKFAGGLVGWFSNTVVKGKYSDPIMPDSNV</sequence>
<proteinExistence type="predicted"/>
<dbReference type="RefSeq" id="WP_060625871.1">
    <property type="nucleotide sequence ID" value="NZ_LCZJ02000037.1"/>
</dbReference>
<evidence type="ECO:0000256" key="1">
    <source>
        <dbReference type="SAM" id="Phobius"/>
    </source>
</evidence>
<reference evidence="2 3" key="1">
    <citation type="journal article" date="2015" name="Int. Biodeterior. Biodegradation">
        <title>Physiological and genetic screening methods for the isolation of methyl tert-butyl ether-degrading bacteria for bioremediation purposes.</title>
        <authorList>
            <person name="Guisado I.M."/>
            <person name="Purswani J."/>
            <person name="Gonzalez Lopez J."/>
            <person name="Pozo C."/>
        </authorList>
    </citation>
    <scope>NUCLEOTIDE SEQUENCE [LARGE SCALE GENOMIC DNA]</scope>
    <source>
        <strain evidence="2 3">SH7</strain>
    </source>
</reference>
<keyword evidence="3" id="KW-1185">Reference proteome</keyword>
<dbReference type="OrthoDB" id="9924410at2"/>
<feature type="transmembrane region" description="Helical" evidence="1">
    <location>
        <begin position="12"/>
        <end position="30"/>
    </location>
</feature>
<dbReference type="EMBL" id="LCZJ02000037">
    <property type="protein sequence ID" value="KTD83776.1"/>
    <property type="molecule type" value="Genomic_DNA"/>
</dbReference>